<evidence type="ECO:0000313" key="3">
    <source>
        <dbReference type="Proteomes" id="UP000553776"/>
    </source>
</evidence>
<protein>
    <submittedName>
        <fullName evidence="2">Glycoside hydrolase family 125 protein</fullName>
    </submittedName>
</protein>
<dbReference type="SUPFAM" id="SSF48208">
    <property type="entry name" value="Six-hairpin glycosidases"/>
    <property type="match status" value="1"/>
</dbReference>
<dbReference type="GO" id="GO:0016787">
    <property type="term" value="F:hydrolase activity"/>
    <property type="evidence" value="ECO:0007669"/>
    <property type="project" value="UniProtKB-KW"/>
</dbReference>
<keyword evidence="3" id="KW-1185">Reference proteome</keyword>
<dbReference type="Proteomes" id="UP000553776">
    <property type="component" value="Unassembled WGS sequence"/>
</dbReference>
<feature type="region of interest" description="Disordered" evidence="1">
    <location>
        <begin position="183"/>
        <end position="203"/>
    </location>
</feature>
<comment type="caution">
    <text evidence="2">The sequence shown here is derived from an EMBL/GenBank/DDBJ whole genome shotgun (WGS) entry which is preliminary data.</text>
</comment>
<evidence type="ECO:0000256" key="1">
    <source>
        <dbReference type="SAM" id="MobiDB-lite"/>
    </source>
</evidence>
<sequence length="441" mass="49336">MELSPATLKTLDALSDRVREKTADRPRLALIFKNALLNTLQTTVKRLPDGTTFVITGDIPAMWLRDSAAQVRPFLALAQEAPELADMIEGLVARQVACILSDPYANAFNEGPTGQGHQADLTDMKPYVWERKYEIDSLCYPLHLAYLLWKRTGRASHLSTAEFAAAARTVIATWRTEQHHESRSPYSFERRNCPPSDTLEREGRGAEVGYTGMTWSGFRPSDDACRYGYLVPANMFAVVALRELAEIAEDVLRDAELARDASALAREIDEGIRAHGIVEHPDYGPMYAYETDGFGRHHLMDDANVPSLLSIPYLGYAPADDPIYLNTRRFVLSRDNPYYFEGASASGIGSPHTPPDYVWHIALAMQGLTSPDPGEKRRMLELMADTDAGLGMMHEGFHKDDPSRFSREWFSWANMMYCELLMDYCGIRAGAEPGLDRASSR</sequence>
<reference evidence="2 3" key="1">
    <citation type="submission" date="2020-08" db="EMBL/GenBank/DDBJ databases">
        <title>Cohnella phylogeny.</title>
        <authorList>
            <person name="Dunlap C."/>
        </authorList>
    </citation>
    <scope>NUCLEOTIDE SEQUENCE [LARGE SCALE GENOMIC DNA]</scope>
    <source>
        <strain evidence="2 3">DSM 25239</strain>
    </source>
</reference>
<dbReference type="RefSeq" id="WP_185139655.1">
    <property type="nucleotide sequence ID" value="NZ_JACJVR010000136.1"/>
</dbReference>
<dbReference type="SMART" id="SM01149">
    <property type="entry name" value="DUF1237"/>
    <property type="match status" value="1"/>
</dbReference>
<organism evidence="2 3">
    <name type="scientific">Cohnella xylanilytica</name>
    <dbReference type="NCBI Taxonomy" id="557555"/>
    <lineage>
        <taxon>Bacteria</taxon>
        <taxon>Bacillati</taxon>
        <taxon>Bacillota</taxon>
        <taxon>Bacilli</taxon>
        <taxon>Bacillales</taxon>
        <taxon>Paenibacillaceae</taxon>
        <taxon>Cohnella</taxon>
    </lineage>
</organism>
<accession>A0A841U515</accession>
<keyword evidence="2" id="KW-0378">Hydrolase</keyword>
<proteinExistence type="predicted"/>
<dbReference type="AlphaFoldDB" id="A0A841U515"/>
<dbReference type="GO" id="GO:0005975">
    <property type="term" value="P:carbohydrate metabolic process"/>
    <property type="evidence" value="ECO:0007669"/>
    <property type="project" value="InterPro"/>
</dbReference>
<dbReference type="InterPro" id="IPR012341">
    <property type="entry name" value="6hp_glycosidase-like_sf"/>
</dbReference>
<name>A0A841U515_9BACL</name>
<dbReference type="Pfam" id="PF06824">
    <property type="entry name" value="Glyco_hydro_125"/>
    <property type="match status" value="1"/>
</dbReference>
<dbReference type="PANTHER" id="PTHR31047:SF0">
    <property type="entry name" value="MEIOTICALLY UP-REGULATED GENE 157 PROTEIN"/>
    <property type="match status" value="1"/>
</dbReference>
<dbReference type="Gene3D" id="1.50.10.10">
    <property type="match status" value="1"/>
</dbReference>
<dbReference type="PANTHER" id="PTHR31047">
    <property type="entry name" value="MEIOTICALLY UP-REGULATED GENE 157 PROTEIN"/>
    <property type="match status" value="1"/>
</dbReference>
<gene>
    <name evidence="2" type="ORF">H7B90_30370</name>
</gene>
<dbReference type="EMBL" id="JACJVR010000136">
    <property type="protein sequence ID" value="MBB6695706.1"/>
    <property type="molecule type" value="Genomic_DNA"/>
</dbReference>
<dbReference type="InterPro" id="IPR008313">
    <property type="entry name" value="GH125"/>
</dbReference>
<dbReference type="InterPro" id="IPR008928">
    <property type="entry name" value="6-hairpin_glycosidase_sf"/>
</dbReference>
<dbReference type="PIRSF" id="PIRSF028846">
    <property type="entry name" value="UCP028846"/>
    <property type="match status" value="1"/>
</dbReference>
<evidence type="ECO:0000313" key="2">
    <source>
        <dbReference type="EMBL" id="MBB6695706.1"/>
    </source>
</evidence>